<dbReference type="PANTHER" id="PTHR32347:SF23">
    <property type="entry name" value="BLL5650 PROTEIN"/>
    <property type="match status" value="1"/>
</dbReference>
<evidence type="ECO:0000256" key="1">
    <source>
        <dbReference type="ARBA" id="ARBA00004196"/>
    </source>
</evidence>
<gene>
    <name evidence="4" type="ORF">U473_00665</name>
</gene>
<evidence type="ECO:0000313" key="5">
    <source>
        <dbReference type="Proteomes" id="UP000070352"/>
    </source>
</evidence>
<evidence type="ECO:0000256" key="3">
    <source>
        <dbReference type="SAM" id="Coils"/>
    </source>
</evidence>
<dbReference type="EMBL" id="LSKU01000001">
    <property type="protein sequence ID" value="KXG42717.1"/>
    <property type="molecule type" value="Genomic_DNA"/>
</dbReference>
<keyword evidence="2 3" id="KW-0175">Coiled coil</keyword>
<dbReference type="Gene3D" id="2.40.50.100">
    <property type="match status" value="1"/>
</dbReference>
<dbReference type="STRING" id="1413211.U473_00665"/>
<organism evidence="4 5">
    <name type="scientific">Tepidibacillus decaturensis</name>
    <dbReference type="NCBI Taxonomy" id="1413211"/>
    <lineage>
        <taxon>Bacteria</taxon>
        <taxon>Bacillati</taxon>
        <taxon>Bacillota</taxon>
        <taxon>Bacilli</taxon>
        <taxon>Bacillales</taxon>
        <taxon>Bacillaceae</taxon>
        <taxon>Tepidibacillus</taxon>
    </lineage>
</organism>
<dbReference type="GO" id="GO:0030313">
    <property type="term" value="C:cell envelope"/>
    <property type="evidence" value="ECO:0007669"/>
    <property type="project" value="UniProtKB-SubCell"/>
</dbReference>
<sequence>MGKKNVRIFLSFLFVSLLLLVGCSTNQNIYSGTIEGEEIPVLAELGGQIKTLSVDEGTSVKKDQTLATIDDRILKAQLKEAEAGVAAAKASLDEAKAGARDQEIKQTLANLEQIDSEMEQLKIQTKKADDLLKINESQIQQTSHSLAAAQKTLAYQKEQLQKKPPFFNKERYLKTSLKPNRRSSIRRKRRLIP</sequence>
<feature type="coiled-coil region" evidence="3">
    <location>
        <begin position="78"/>
        <end position="131"/>
    </location>
</feature>
<protein>
    <submittedName>
        <fullName evidence="4">Uncharacterized protein</fullName>
    </submittedName>
</protein>
<dbReference type="AlphaFoldDB" id="A0A135L1F5"/>
<evidence type="ECO:0000313" key="4">
    <source>
        <dbReference type="EMBL" id="KXG42717.1"/>
    </source>
</evidence>
<evidence type="ECO:0000256" key="2">
    <source>
        <dbReference type="ARBA" id="ARBA00023054"/>
    </source>
</evidence>
<keyword evidence="5" id="KW-1185">Reference proteome</keyword>
<comment type="caution">
    <text evidence="4">The sequence shown here is derived from an EMBL/GenBank/DDBJ whole genome shotgun (WGS) entry which is preliminary data.</text>
</comment>
<comment type="subcellular location">
    <subcellularLocation>
        <location evidence="1">Cell envelope</location>
    </subcellularLocation>
</comment>
<dbReference type="OrthoDB" id="163546at2"/>
<name>A0A135L1F5_9BACI</name>
<dbReference type="SUPFAM" id="SSF111369">
    <property type="entry name" value="HlyD-like secretion proteins"/>
    <property type="match status" value="1"/>
</dbReference>
<accession>A0A135L1F5</accession>
<dbReference type="PROSITE" id="PS51257">
    <property type="entry name" value="PROKAR_LIPOPROTEIN"/>
    <property type="match status" value="1"/>
</dbReference>
<dbReference type="InterPro" id="IPR050465">
    <property type="entry name" value="UPF0194_transport"/>
</dbReference>
<reference evidence="4 5" key="1">
    <citation type="submission" date="2016-02" db="EMBL/GenBank/DDBJ databases">
        <title>Draft Genome for Tepidibacillus decaturensis nov. sp. Strain Z9, an Anaerobic, Moderately Thermophilic and Heterotrophic Bacterium from Deep Subsurface of the Illinois Basin, USA.</title>
        <authorList>
            <person name="Dong Y."/>
            <person name="Chang J.Y."/>
            <person name="Sanford R."/>
            <person name="Fouke B.W."/>
        </authorList>
    </citation>
    <scope>NUCLEOTIDE SEQUENCE [LARGE SCALE GENOMIC DNA]</scope>
    <source>
        <strain evidence="4 5">Z9</strain>
    </source>
</reference>
<dbReference type="Gene3D" id="1.10.287.470">
    <property type="entry name" value="Helix hairpin bin"/>
    <property type="match status" value="1"/>
</dbReference>
<dbReference type="Proteomes" id="UP000070352">
    <property type="component" value="Unassembled WGS sequence"/>
</dbReference>
<proteinExistence type="predicted"/>
<dbReference type="RefSeq" id="WP_082732288.1">
    <property type="nucleotide sequence ID" value="NZ_LSKU01000001.1"/>
</dbReference>
<dbReference type="PANTHER" id="PTHR32347">
    <property type="entry name" value="EFFLUX SYSTEM COMPONENT YKNX-RELATED"/>
    <property type="match status" value="1"/>
</dbReference>